<keyword evidence="2 3" id="KW-0694">RNA-binding</keyword>
<evidence type="ECO:0000259" key="4">
    <source>
        <dbReference type="PROSITE" id="PS50102"/>
    </source>
</evidence>
<dbReference type="GO" id="GO:0003730">
    <property type="term" value="F:mRNA 3'-UTR binding"/>
    <property type="evidence" value="ECO:0007669"/>
    <property type="project" value="TreeGrafter"/>
</dbReference>
<dbReference type="SMART" id="SM00360">
    <property type="entry name" value="RRM"/>
    <property type="match status" value="2"/>
</dbReference>
<dbReference type="InterPro" id="IPR012677">
    <property type="entry name" value="Nucleotide-bd_a/b_plait_sf"/>
</dbReference>
<reference evidence="5" key="1">
    <citation type="journal article" date="2010" name="Genes Dev.">
        <title>A functional genomic screen in planarians identifies novel regulators of germ cell development.</title>
        <authorList>
            <person name="Wang Y."/>
            <person name="Stary J.M."/>
            <person name="Wilhelm J.E."/>
            <person name="Newmark P.A."/>
        </authorList>
    </citation>
    <scope>NUCLEOTIDE SEQUENCE</scope>
    <source>
        <strain evidence="5">CIWsx2</strain>
    </source>
</reference>
<name>E2IXG0_SCHMD</name>
<dbReference type="SUPFAM" id="SSF54928">
    <property type="entry name" value="RNA-binding domain, RBD"/>
    <property type="match status" value="2"/>
</dbReference>
<evidence type="ECO:0000256" key="3">
    <source>
        <dbReference type="PROSITE-ProRule" id="PRU00176"/>
    </source>
</evidence>
<dbReference type="Pfam" id="PF00076">
    <property type="entry name" value="RRM_1"/>
    <property type="match status" value="2"/>
</dbReference>
<proteinExistence type="evidence at transcript level"/>
<dbReference type="CDD" id="cd12328">
    <property type="entry name" value="RRM2_hnRNPA_like"/>
    <property type="match status" value="1"/>
</dbReference>
<dbReference type="GO" id="GO:0000398">
    <property type="term" value="P:mRNA splicing, via spliceosome"/>
    <property type="evidence" value="ECO:0007669"/>
    <property type="project" value="TreeGrafter"/>
</dbReference>
<feature type="domain" description="RRM" evidence="4">
    <location>
        <begin position="108"/>
        <end position="185"/>
    </location>
</feature>
<dbReference type="InterPro" id="IPR035979">
    <property type="entry name" value="RBD_domain_sf"/>
</dbReference>
<dbReference type="InterPro" id="IPR000504">
    <property type="entry name" value="RRM_dom"/>
</dbReference>
<keyword evidence="5" id="KW-0687">Ribonucleoprotein</keyword>
<dbReference type="GO" id="GO:0071013">
    <property type="term" value="C:catalytic step 2 spliceosome"/>
    <property type="evidence" value="ECO:0007669"/>
    <property type="project" value="TreeGrafter"/>
</dbReference>
<accession>E2IXG0</accession>
<dbReference type="EMBL" id="HM639989">
    <property type="protein sequence ID" value="ADK78240.1"/>
    <property type="molecule type" value="mRNA"/>
</dbReference>
<dbReference type="OrthoDB" id="1875751at2759"/>
<evidence type="ECO:0000256" key="2">
    <source>
        <dbReference type="ARBA" id="ARBA00022884"/>
    </source>
</evidence>
<evidence type="ECO:0000256" key="1">
    <source>
        <dbReference type="ARBA" id="ARBA00022737"/>
    </source>
</evidence>
<dbReference type="PROSITE" id="PS50102">
    <property type="entry name" value="RRM"/>
    <property type="match status" value="2"/>
</dbReference>
<feature type="domain" description="RRM" evidence="4">
    <location>
        <begin position="17"/>
        <end position="100"/>
    </location>
</feature>
<dbReference type="PANTHER" id="PTHR48026">
    <property type="entry name" value="HOMOLOGOUS TO DROSOPHILA SQD (SQUID) PROTEIN"/>
    <property type="match status" value="1"/>
</dbReference>
<dbReference type="FunFam" id="3.30.70.330:FF:000040">
    <property type="entry name" value="Heterogeneous nuclear ribonucleoprotein A2/B1"/>
    <property type="match status" value="1"/>
</dbReference>
<keyword evidence="1" id="KW-0677">Repeat</keyword>
<organism evidence="5">
    <name type="scientific">Schmidtea mediterranea</name>
    <name type="common">Freshwater planarian flatworm</name>
    <dbReference type="NCBI Taxonomy" id="79327"/>
    <lineage>
        <taxon>Eukaryota</taxon>
        <taxon>Metazoa</taxon>
        <taxon>Spiralia</taxon>
        <taxon>Lophotrochozoa</taxon>
        <taxon>Platyhelminthes</taxon>
        <taxon>Rhabditophora</taxon>
        <taxon>Seriata</taxon>
        <taxon>Tricladida</taxon>
        <taxon>Continenticola</taxon>
        <taxon>Geoplanoidea</taxon>
        <taxon>Dugesiidae</taxon>
        <taxon>Schmidtea</taxon>
    </lineage>
</organism>
<evidence type="ECO:0000313" key="5">
    <source>
        <dbReference type="EMBL" id="ADK78240.1"/>
    </source>
</evidence>
<dbReference type="PANTHER" id="PTHR48026:SF14">
    <property type="entry name" value="HETEROGENEOUS NUCLEAR RIBONUCLEOPROTEIN A1"/>
    <property type="match status" value="1"/>
</dbReference>
<dbReference type="Gene3D" id="3.30.70.330">
    <property type="match status" value="2"/>
</dbReference>
<dbReference type="AlphaFoldDB" id="E2IXG0"/>
<protein>
    <submittedName>
        <fullName evidence="5">Heterogeneous nuclear ribonucleoprotein A2</fullName>
    </submittedName>
</protein>
<sequence>MGRRNTENNDRRTEQFRKLFIGGLTPQTDEIRLRKYYEQWGELVDFVVMKDNKTGRSRGFGFVTYRDPEMVDEAQNNRPHEVDGKIVEAKRAMPREDSNTPESHMTVNKLFVGGLKKDVTTEHLRHYFTSYGTITDCEIVTWKDSGESRGFGFVTFDDYDPVDKAILYKPHQIGSSRVDVKKALSKDEMEEIRRKQHNEPLSVNCSTSSDYFQNTSKSTIPAFQSPIQQNTYSSNLPCVGSVMFDGSFQATGYQYPNISASNWNGNPGINSNYMYSRPISDLNQFVAPSVINFNNLINPSQPSPVDNGQQNIDACDISTKTKISSTGDENI</sequence>